<dbReference type="InterPro" id="IPR010934">
    <property type="entry name" value="NADH_DH_su5_C"/>
</dbReference>
<evidence type="ECO:0000313" key="21">
    <source>
        <dbReference type="EMBL" id="AHB23394.1"/>
    </source>
</evidence>
<evidence type="ECO:0000259" key="18">
    <source>
        <dbReference type="Pfam" id="PF00361"/>
    </source>
</evidence>
<dbReference type="EC" id="7.1.1.2" evidence="3 17"/>
<feature type="transmembrane region" description="Helical" evidence="17">
    <location>
        <begin position="380"/>
        <end position="404"/>
    </location>
</feature>
<evidence type="ECO:0000256" key="17">
    <source>
        <dbReference type="RuleBase" id="RU003404"/>
    </source>
</evidence>
<evidence type="ECO:0000256" key="16">
    <source>
        <dbReference type="ARBA" id="ARBA00049551"/>
    </source>
</evidence>
<protein>
    <recommendedName>
        <fullName evidence="4 17">NADH-ubiquinone oxidoreductase chain 5</fullName>
        <ecNumber evidence="3 17">7.1.1.2</ecNumber>
    </recommendedName>
</protein>
<evidence type="ECO:0000256" key="12">
    <source>
        <dbReference type="ARBA" id="ARBA00023027"/>
    </source>
</evidence>
<feature type="transmembrane region" description="Helical" evidence="17">
    <location>
        <begin position="12"/>
        <end position="32"/>
    </location>
</feature>
<evidence type="ECO:0000259" key="19">
    <source>
        <dbReference type="Pfam" id="PF00662"/>
    </source>
</evidence>
<keyword evidence="7 17" id="KW-0812">Transmembrane</keyword>
<comment type="subcellular location">
    <subcellularLocation>
        <location evidence="2">Mitochondrion inner membrane</location>
        <topology evidence="2">Multi-pass membrane protein</topology>
    </subcellularLocation>
</comment>
<evidence type="ECO:0000256" key="5">
    <source>
        <dbReference type="ARBA" id="ARBA00022448"/>
    </source>
</evidence>
<feature type="transmembrane region" description="Helical" evidence="17">
    <location>
        <begin position="338"/>
        <end position="360"/>
    </location>
</feature>
<keyword evidence="13 17" id="KW-0830">Ubiquinone</keyword>
<feature type="domain" description="NADH:quinone oxidoreductase/Mrp antiporter transmembrane" evidence="18">
    <location>
        <begin position="109"/>
        <end position="385"/>
    </location>
</feature>
<dbReference type="PANTHER" id="PTHR42829:SF2">
    <property type="entry name" value="NADH-UBIQUINONE OXIDOREDUCTASE CHAIN 5"/>
    <property type="match status" value="1"/>
</dbReference>
<feature type="transmembrane region" description="Helical" evidence="17">
    <location>
        <begin position="182"/>
        <end position="204"/>
    </location>
</feature>
<feature type="transmembrane region" description="Helical" evidence="17">
    <location>
        <begin position="246"/>
        <end position="264"/>
    </location>
</feature>
<feature type="transmembrane region" description="Helical" evidence="17">
    <location>
        <begin position="89"/>
        <end position="109"/>
    </location>
</feature>
<evidence type="ECO:0000256" key="4">
    <source>
        <dbReference type="ARBA" id="ARBA00021096"/>
    </source>
</evidence>
<feature type="transmembrane region" description="Helical" evidence="17">
    <location>
        <begin position="488"/>
        <end position="506"/>
    </location>
</feature>
<feature type="transmembrane region" description="Helical" evidence="17">
    <location>
        <begin position="52"/>
        <end position="77"/>
    </location>
</feature>
<keyword evidence="15 17" id="KW-0472">Membrane</keyword>
<proteinExistence type="inferred from homology"/>
<geneLocation type="mitochondrion" evidence="21"/>
<keyword evidence="6" id="KW-0679">Respiratory chain</keyword>
<comment type="similarity">
    <text evidence="17">Belongs to the complex I subunit 5 family.</text>
</comment>
<feature type="transmembrane region" description="Helical" evidence="17">
    <location>
        <begin position="295"/>
        <end position="317"/>
    </location>
</feature>
<evidence type="ECO:0000256" key="6">
    <source>
        <dbReference type="ARBA" id="ARBA00022660"/>
    </source>
</evidence>
<comment type="function">
    <text evidence="1">Core subunit of the mitochondrial membrane respiratory chain NADH dehydrogenase (Complex I) that is believed to belong to the minimal assembly required for catalysis. Complex I functions in the transfer of electrons from NADH to the respiratory chain. The immediate electron acceptor for the enzyme is believed to be ubiquinone.</text>
</comment>
<feature type="transmembrane region" description="Helical" evidence="17">
    <location>
        <begin position="271"/>
        <end position="289"/>
    </location>
</feature>
<evidence type="ECO:0000259" key="20">
    <source>
        <dbReference type="Pfam" id="PF06455"/>
    </source>
</evidence>
<dbReference type="Pfam" id="PF06455">
    <property type="entry name" value="NADH5_C"/>
    <property type="match status" value="1"/>
</dbReference>
<feature type="domain" description="NADH dehydrogenase subunit 5 C-terminal" evidence="20">
    <location>
        <begin position="392"/>
        <end position="565"/>
    </location>
</feature>
<keyword evidence="11 17" id="KW-1133">Transmembrane helix</keyword>
<keyword evidence="14 17" id="KW-0496">Mitochondrion</keyword>
<keyword evidence="9" id="KW-1278">Translocase</keyword>
<dbReference type="GO" id="GO:0005743">
    <property type="term" value="C:mitochondrial inner membrane"/>
    <property type="evidence" value="ECO:0007669"/>
    <property type="project" value="UniProtKB-SubCell"/>
</dbReference>
<evidence type="ECO:0000256" key="10">
    <source>
        <dbReference type="ARBA" id="ARBA00022982"/>
    </source>
</evidence>
<gene>
    <name evidence="21" type="primary">nad5</name>
</gene>
<comment type="catalytic activity">
    <reaction evidence="16 17">
        <text>a ubiquinone + NADH + 5 H(+)(in) = a ubiquinol + NAD(+) + 4 H(+)(out)</text>
        <dbReference type="Rhea" id="RHEA:29091"/>
        <dbReference type="Rhea" id="RHEA-COMP:9565"/>
        <dbReference type="Rhea" id="RHEA-COMP:9566"/>
        <dbReference type="ChEBI" id="CHEBI:15378"/>
        <dbReference type="ChEBI" id="CHEBI:16389"/>
        <dbReference type="ChEBI" id="CHEBI:17976"/>
        <dbReference type="ChEBI" id="CHEBI:57540"/>
        <dbReference type="ChEBI" id="CHEBI:57945"/>
        <dbReference type="EC" id="7.1.1.2"/>
    </reaction>
</comment>
<dbReference type="GO" id="GO:0003954">
    <property type="term" value="F:NADH dehydrogenase activity"/>
    <property type="evidence" value="ECO:0007669"/>
    <property type="project" value="TreeGrafter"/>
</dbReference>
<evidence type="ECO:0000256" key="2">
    <source>
        <dbReference type="ARBA" id="ARBA00004448"/>
    </source>
</evidence>
<comment type="function">
    <text evidence="17">Core subunit of the mitochondrial membrane respiratory chain NADH dehydrogenase (Complex I) which catalyzes electron transfer from NADH through the respiratory chain, using ubiquinone as an electron acceptor. Essential for the catalytic activity and assembly of complex I.</text>
</comment>
<feature type="transmembrane region" description="Helical" evidence="17">
    <location>
        <begin position="153"/>
        <end position="170"/>
    </location>
</feature>
<sequence>MFKFKSISKIYTYLFFMTSIFSITSSVLMFQGMKSFVYEFNLISMVSCKISFLLYFDWLSMSFWSVVSWISASVMLFSESYMKHDKFKSRFFSLVFLFVISMFFLIFSLNFMSILMGWDGLGIISYILVIYYQNEYSSSAGMLTALSNRVGDAAILLSIGMMMDAGSWNFMWMTEIDSNATYVGFLVILASMTKSAQIPFSPWLPAAMAAPTPVSALVHSSTLVTAGVYLAIRFDPYLNLLGMKKSIFLVGLITTLMSSLGATFENDLKKVIALSTLSQLGVMMSILGLGEAELAFFHLLTHASFKALLFMCSGKIIHESKSTQDLRFMGALNEGLPITSTSMNLANLALMGFPFLAGFYSKDLFMEMFFMDSPSWVLKISLETSLLLTSVYSVRLAFMGLLNLANQVNLSKTEDTDKSISVSKFLLILSSITGGATMSWLFLSSPLCIILLPENKISPLLCLSAGMLFGAILSTNSPNLNYPFSMNFMFHPITGMWFIPLFQKFFSKIFLGLSGEMDMFDKSWLEKQSKMNLKHSLIAVSSQLTSAQMSMMKIFIIILPLSFLFL</sequence>
<feature type="transmembrane region" description="Helical" evidence="17">
    <location>
        <begin position="425"/>
        <end position="452"/>
    </location>
</feature>
<feature type="domain" description="NADH-Ubiquinone oxidoreductase (complex I) chain 5 N-terminal" evidence="19">
    <location>
        <begin position="44"/>
        <end position="92"/>
    </location>
</feature>
<organism evidence="21">
    <name type="scientific">Limnoria quadripunctata</name>
    <name type="common">Gribble</name>
    <dbReference type="NCBI Taxonomy" id="161573"/>
    <lineage>
        <taxon>Eukaryota</taxon>
        <taxon>Metazoa</taxon>
        <taxon>Ecdysozoa</taxon>
        <taxon>Arthropoda</taxon>
        <taxon>Crustacea</taxon>
        <taxon>Multicrustacea</taxon>
        <taxon>Malacostraca</taxon>
        <taxon>Eumalacostraca</taxon>
        <taxon>Peracarida</taxon>
        <taxon>Isopoda</taxon>
        <taxon>Limnoriidae</taxon>
        <taxon>Limnoria</taxon>
    </lineage>
</organism>
<dbReference type="PRINTS" id="PR01434">
    <property type="entry name" value="NADHDHGNASE5"/>
</dbReference>
<evidence type="ECO:0000256" key="1">
    <source>
        <dbReference type="ARBA" id="ARBA00003257"/>
    </source>
</evidence>
<evidence type="ECO:0000256" key="13">
    <source>
        <dbReference type="ARBA" id="ARBA00023075"/>
    </source>
</evidence>
<evidence type="ECO:0000256" key="15">
    <source>
        <dbReference type="ARBA" id="ARBA00023136"/>
    </source>
</evidence>
<keyword evidence="12 17" id="KW-0520">NAD</keyword>
<keyword evidence="8" id="KW-0999">Mitochondrion inner membrane</keyword>
<accession>A0A023IWQ3</accession>
<dbReference type="AlphaFoldDB" id="A0A023IWQ3"/>
<evidence type="ECO:0000256" key="9">
    <source>
        <dbReference type="ARBA" id="ARBA00022967"/>
    </source>
</evidence>
<evidence type="ECO:0000256" key="11">
    <source>
        <dbReference type="ARBA" id="ARBA00022989"/>
    </source>
</evidence>
<dbReference type="InterPro" id="IPR001516">
    <property type="entry name" value="Proton_antipo_N"/>
</dbReference>
<feature type="transmembrane region" description="Helical" evidence="17">
    <location>
        <begin position="216"/>
        <end position="234"/>
    </location>
</feature>
<dbReference type="InterPro" id="IPR001750">
    <property type="entry name" value="ND/Mrp_TM"/>
</dbReference>
<keyword evidence="5 17" id="KW-0813">Transport</keyword>
<feature type="transmembrane region" description="Helical" evidence="17">
    <location>
        <begin position="115"/>
        <end position="132"/>
    </location>
</feature>
<keyword evidence="10" id="KW-0249">Electron transport</keyword>
<dbReference type="InterPro" id="IPR003945">
    <property type="entry name" value="NU5C-like"/>
</dbReference>
<evidence type="ECO:0000256" key="3">
    <source>
        <dbReference type="ARBA" id="ARBA00012944"/>
    </source>
</evidence>
<dbReference type="Pfam" id="PF00361">
    <property type="entry name" value="Proton_antipo_M"/>
    <property type="match status" value="1"/>
</dbReference>
<dbReference type="GO" id="GO:0008137">
    <property type="term" value="F:NADH dehydrogenase (ubiquinone) activity"/>
    <property type="evidence" value="ECO:0007669"/>
    <property type="project" value="UniProtKB-EC"/>
</dbReference>
<dbReference type="PANTHER" id="PTHR42829">
    <property type="entry name" value="NADH-UBIQUINONE OXIDOREDUCTASE CHAIN 5"/>
    <property type="match status" value="1"/>
</dbReference>
<dbReference type="Pfam" id="PF00662">
    <property type="entry name" value="Proton_antipo_N"/>
    <property type="match status" value="1"/>
</dbReference>
<dbReference type="EMBL" id="KF704000">
    <property type="protein sequence ID" value="AHB23394.1"/>
    <property type="molecule type" value="Genomic_DNA"/>
</dbReference>
<feature type="transmembrane region" description="Helical" evidence="17">
    <location>
        <begin position="547"/>
        <end position="565"/>
    </location>
</feature>
<evidence type="ECO:0000256" key="8">
    <source>
        <dbReference type="ARBA" id="ARBA00022792"/>
    </source>
</evidence>
<reference evidence="21" key="1">
    <citation type="submission" date="2013-09" db="EMBL/GenBank/DDBJ databases">
        <title>The complete mitochondrial genome of Limnoria quadripunctata Holthuis (Isopoda: Limnoriidae).</title>
        <authorList>
            <person name="Lloyd R.E."/>
            <person name="Streeter S.D."/>
            <person name="Littlewood D.T.J."/>
            <person name="Huntley J."/>
            <person name="Himmel M.E."/>
            <person name="Cragg S.M."/>
        </authorList>
    </citation>
    <scope>NUCLEOTIDE SEQUENCE</scope>
</reference>
<name>A0A023IWQ3_LIMQU</name>
<dbReference type="GO" id="GO:0042773">
    <property type="term" value="P:ATP synthesis coupled electron transport"/>
    <property type="evidence" value="ECO:0007669"/>
    <property type="project" value="InterPro"/>
</dbReference>
<dbReference type="GO" id="GO:0015990">
    <property type="term" value="P:electron transport coupled proton transport"/>
    <property type="evidence" value="ECO:0007669"/>
    <property type="project" value="TreeGrafter"/>
</dbReference>
<evidence type="ECO:0000256" key="7">
    <source>
        <dbReference type="ARBA" id="ARBA00022692"/>
    </source>
</evidence>
<evidence type="ECO:0000256" key="14">
    <source>
        <dbReference type="ARBA" id="ARBA00023128"/>
    </source>
</evidence>